<gene>
    <name evidence="10" type="primary">LOC113793415</name>
</gene>
<keyword evidence="5" id="KW-0677">Repeat</keyword>
<dbReference type="InterPro" id="IPR000504">
    <property type="entry name" value="RRM_dom"/>
</dbReference>
<keyword evidence="3" id="KW-0597">Phosphoprotein</keyword>
<reference evidence="10" key="1">
    <citation type="submission" date="2025-08" db="UniProtKB">
        <authorList>
            <consortium name="RefSeq"/>
        </authorList>
    </citation>
    <scope>IDENTIFICATION</scope>
    <source>
        <strain evidence="10">Airmid</strain>
    </source>
</reference>
<dbReference type="KEGG" id="dpte:113793415"/>
<dbReference type="GO" id="GO:0005634">
    <property type="term" value="C:nucleus"/>
    <property type="evidence" value="ECO:0007669"/>
    <property type="project" value="UniProtKB-SubCell"/>
</dbReference>
<dbReference type="OMA" id="LTCERKI"/>
<keyword evidence="4" id="KW-0507">mRNA processing</keyword>
<proteinExistence type="inferred from homology"/>
<keyword evidence="6" id="KW-0694">RNA-binding</keyword>
<name>A0A6P6Y4B1_DERPT</name>
<comment type="similarity">
    <text evidence="2">Belongs to the splicing factor SR family.</text>
</comment>
<dbReference type="PANTHER" id="PTHR23003">
    <property type="entry name" value="RNA RECOGNITION MOTIF RRM DOMAIN CONTAINING PROTEIN"/>
    <property type="match status" value="1"/>
</dbReference>
<evidence type="ECO:0000256" key="5">
    <source>
        <dbReference type="ARBA" id="ARBA00022737"/>
    </source>
</evidence>
<dbReference type="InterPro" id="IPR050374">
    <property type="entry name" value="RRT5_SRSF_SR"/>
</dbReference>
<evidence type="ECO:0000313" key="10">
    <source>
        <dbReference type="RefSeq" id="XP_027199249.1"/>
    </source>
</evidence>
<dbReference type="FunFam" id="3.30.70.330:FF:000028">
    <property type="entry name" value="Putative serine/arginine-rich splicing factor 4"/>
    <property type="match status" value="1"/>
</dbReference>
<keyword evidence="9" id="KW-1185">Reference proteome</keyword>
<dbReference type="GO" id="GO:0008380">
    <property type="term" value="P:RNA splicing"/>
    <property type="evidence" value="ECO:0007669"/>
    <property type="project" value="UniProtKB-KW"/>
</dbReference>
<keyword evidence="8" id="KW-0539">Nucleus</keyword>
<evidence type="ECO:0000256" key="1">
    <source>
        <dbReference type="ARBA" id="ARBA00004123"/>
    </source>
</evidence>
<protein>
    <submittedName>
        <fullName evidence="10">Serine/arginine-rich splicing factor 5-like</fullName>
    </submittedName>
</protein>
<dbReference type="FunFam" id="3.30.70.330:FF:000420">
    <property type="entry name" value="serine-arginine protein 55 isoform X1"/>
    <property type="match status" value="1"/>
</dbReference>
<dbReference type="CDD" id="cd12337">
    <property type="entry name" value="RRM1_SRSF4_like"/>
    <property type="match status" value="1"/>
</dbReference>
<comment type="subcellular location">
    <subcellularLocation>
        <location evidence="1">Nucleus</location>
    </subcellularLocation>
</comment>
<evidence type="ECO:0000256" key="8">
    <source>
        <dbReference type="ARBA" id="ARBA00023242"/>
    </source>
</evidence>
<dbReference type="PANTHER" id="PTHR23003:SF51">
    <property type="entry name" value="SERINE-ARGININE PROTEIN 55"/>
    <property type="match status" value="1"/>
</dbReference>
<dbReference type="GO" id="GO:0006397">
    <property type="term" value="P:mRNA processing"/>
    <property type="evidence" value="ECO:0007669"/>
    <property type="project" value="UniProtKB-KW"/>
</dbReference>
<keyword evidence="7" id="KW-0508">mRNA splicing</keyword>
<dbReference type="Gene3D" id="3.30.70.330">
    <property type="match status" value="2"/>
</dbReference>
<dbReference type="RefSeq" id="XP_027199249.1">
    <property type="nucleotide sequence ID" value="XM_027343448.1"/>
</dbReference>
<organism evidence="9 10">
    <name type="scientific">Dermatophagoides pteronyssinus</name>
    <name type="common">European house dust mite</name>
    <dbReference type="NCBI Taxonomy" id="6956"/>
    <lineage>
        <taxon>Eukaryota</taxon>
        <taxon>Metazoa</taxon>
        <taxon>Ecdysozoa</taxon>
        <taxon>Arthropoda</taxon>
        <taxon>Chelicerata</taxon>
        <taxon>Arachnida</taxon>
        <taxon>Acari</taxon>
        <taxon>Acariformes</taxon>
        <taxon>Sarcoptiformes</taxon>
        <taxon>Astigmata</taxon>
        <taxon>Psoroptidia</taxon>
        <taxon>Analgoidea</taxon>
        <taxon>Pyroglyphidae</taxon>
        <taxon>Dermatophagoidinae</taxon>
        <taxon>Dermatophagoides</taxon>
    </lineage>
</organism>
<evidence type="ECO:0000256" key="4">
    <source>
        <dbReference type="ARBA" id="ARBA00022664"/>
    </source>
</evidence>
<dbReference type="Pfam" id="PF00076">
    <property type="entry name" value="RRM_1"/>
    <property type="match status" value="2"/>
</dbReference>
<sequence>MTGTRVYVGRISYDVRERDIEKFFKGYGRIREILLKDGFAFVEFDDHRDAEDAVYELNGKDMLGERVNVEFARGNGRGRGGRFGGRSFYGSRFSSRNGGGGGSNYNENRYGPPRNTEYRVIVENLSSRVSWQDLKDFMRQAGEVTYADAHKREKNMGIVDFATYSDMKTAIEKLDGQDLHGRRIRLHEDKSRRRRSRSRSHSPRRGRSRSRSRSRSPRSRSRSKSESDRSKSRSKSPAARGRSGGDDRDRSKSVDSRRSESSRSRSRSRSKSPVGRRSDANGSGGKNGSASRSRSRSESPGRDGGDHRSPGSRDDSRSRSPSVDGKDHSDNSRNSMDAD</sequence>
<dbReference type="Proteomes" id="UP000515146">
    <property type="component" value="Unplaced"/>
</dbReference>
<accession>A0A6P6Y4B1</accession>
<evidence type="ECO:0000313" key="9">
    <source>
        <dbReference type="Proteomes" id="UP000515146"/>
    </source>
</evidence>
<dbReference type="SUPFAM" id="SSF54928">
    <property type="entry name" value="RNA-binding domain, RBD"/>
    <property type="match status" value="2"/>
</dbReference>
<dbReference type="SMART" id="SM00360">
    <property type="entry name" value="RRM"/>
    <property type="match status" value="2"/>
</dbReference>
<dbReference type="InterPro" id="IPR035979">
    <property type="entry name" value="RBD_domain_sf"/>
</dbReference>
<dbReference type="AlphaFoldDB" id="A0A6P6Y4B1"/>
<dbReference type="GO" id="GO:0005737">
    <property type="term" value="C:cytoplasm"/>
    <property type="evidence" value="ECO:0007669"/>
    <property type="project" value="TreeGrafter"/>
</dbReference>
<dbReference type="FunCoup" id="A0A6P6Y4B1">
    <property type="interactions" value="1837"/>
</dbReference>
<dbReference type="PROSITE" id="PS50102">
    <property type="entry name" value="RRM"/>
    <property type="match status" value="2"/>
</dbReference>
<dbReference type="GO" id="GO:0003729">
    <property type="term" value="F:mRNA binding"/>
    <property type="evidence" value="ECO:0007669"/>
    <property type="project" value="TreeGrafter"/>
</dbReference>
<dbReference type="InParanoid" id="A0A6P6Y4B1"/>
<dbReference type="InterPro" id="IPR012677">
    <property type="entry name" value="Nucleotide-bd_a/b_plait_sf"/>
</dbReference>
<evidence type="ECO:0000256" key="2">
    <source>
        <dbReference type="ARBA" id="ARBA00010269"/>
    </source>
</evidence>
<evidence type="ECO:0000256" key="3">
    <source>
        <dbReference type="ARBA" id="ARBA00022553"/>
    </source>
</evidence>
<evidence type="ECO:0000256" key="7">
    <source>
        <dbReference type="ARBA" id="ARBA00023187"/>
    </source>
</evidence>
<evidence type="ECO:0000256" key="6">
    <source>
        <dbReference type="ARBA" id="ARBA00022884"/>
    </source>
</evidence>
<dbReference type="OrthoDB" id="1099063at2759"/>
<dbReference type="CTD" id="41670"/>